<accession>A0A8T0AIN5</accession>
<evidence type="ECO:0000313" key="2">
    <source>
        <dbReference type="Proteomes" id="UP000606274"/>
    </source>
</evidence>
<sequence length="88" mass="9885">MGELCRILNKGNSKFIDEIKKRWEDFCGKVQFYTVWKKVMKPPMSLDGDILHIAGSVGRSSEGLNSNLFLRKAQPVTGMAATALREPQ</sequence>
<reference evidence="1" key="1">
    <citation type="submission" date="2020-08" db="EMBL/GenBank/DDBJ databases">
        <title>Chromosome-level assembly of Southern catfish (Silurus meridionalis) provides insights into visual adaptation to the nocturnal and benthic lifestyles.</title>
        <authorList>
            <person name="Zhang Y."/>
            <person name="Wang D."/>
            <person name="Peng Z."/>
        </authorList>
    </citation>
    <scope>NUCLEOTIDE SEQUENCE</scope>
    <source>
        <strain evidence="1">SWU-2019-XX</strain>
        <tissue evidence="1">Muscle</tissue>
    </source>
</reference>
<organism evidence="1 2">
    <name type="scientific">Silurus meridionalis</name>
    <name type="common">Southern catfish</name>
    <name type="synonym">Silurus soldatovi meridionalis</name>
    <dbReference type="NCBI Taxonomy" id="175797"/>
    <lineage>
        <taxon>Eukaryota</taxon>
        <taxon>Metazoa</taxon>
        <taxon>Chordata</taxon>
        <taxon>Craniata</taxon>
        <taxon>Vertebrata</taxon>
        <taxon>Euteleostomi</taxon>
        <taxon>Actinopterygii</taxon>
        <taxon>Neopterygii</taxon>
        <taxon>Teleostei</taxon>
        <taxon>Ostariophysi</taxon>
        <taxon>Siluriformes</taxon>
        <taxon>Siluridae</taxon>
        <taxon>Silurus</taxon>
    </lineage>
</organism>
<name>A0A8T0AIN5_SILME</name>
<dbReference type="EMBL" id="JABFDY010000022">
    <property type="protein sequence ID" value="KAF7691446.1"/>
    <property type="molecule type" value="Genomic_DNA"/>
</dbReference>
<comment type="caution">
    <text evidence="1">The sequence shown here is derived from an EMBL/GenBank/DDBJ whole genome shotgun (WGS) entry which is preliminary data.</text>
</comment>
<keyword evidence="2" id="KW-1185">Reference proteome</keyword>
<dbReference type="Proteomes" id="UP000606274">
    <property type="component" value="Unassembled WGS sequence"/>
</dbReference>
<gene>
    <name evidence="1" type="ORF">HF521_011743</name>
</gene>
<proteinExistence type="predicted"/>
<protein>
    <submittedName>
        <fullName evidence="1">Uncharacterized protein</fullName>
    </submittedName>
</protein>
<evidence type="ECO:0000313" key="1">
    <source>
        <dbReference type="EMBL" id="KAF7691446.1"/>
    </source>
</evidence>
<dbReference type="AlphaFoldDB" id="A0A8T0AIN5"/>